<dbReference type="InterPro" id="IPR045112">
    <property type="entry name" value="PPAN-like"/>
</dbReference>
<feature type="compositionally biased region" description="Low complexity" evidence="2">
    <location>
        <begin position="409"/>
        <end position="418"/>
    </location>
</feature>
<sequence>IWTLSKCSDCYNSFQRTRKEKREEDAVERREIQLLNEKAKGESDAKKLVAEPHSFVIHRGKVGRYIRRLELDLRSVMEPFTATKLRELRRNNLKDFLVNGAVLGVTHLMVLTRGEQSLTLRIIRSPQGPTLSFKIMRYTLSRDIITSQRRSLHFQRQFTTAPLVVMNGFTGCAKKHVQLTQTMFQNMFPSINMKLSQVRRCVMVNYDAENDSIDIRHYAIKAVPTGLSKAAKKLVQGKIPDLSKYKDISDFFLNPGQMSESEFEGEQKEVKLAEDLTTRGCKAGQRTNIRLIELGPRLTLTLVKVEEGVDEGEVLYHSYMQKSAKELMKLRQNLPKKKKLKERQRKENEHRVIRRLKAVADRKAAEEEAIEEEKQKLINKQKAVTGEEYDERANETVGQGQNEHATIASRSSHLQQHSHSGEGNANKTVLGTRHKHTLSSETIKRKRYE</sequence>
<dbReference type="InterPro" id="IPR007109">
    <property type="entry name" value="Brix"/>
</dbReference>
<name>A0A0M3JQX2_ANISI</name>
<gene>
    <name evidence="4" type="ORF">ASIM_LOCUS9820</name>
</gene>
<dbReference type="Pfam" id="PF04427">
    <property type="entry name" value="Brix"/>
    <property type="match status" value="1"/>
</dbReference>
<keyword evidence="5" id="KW-1185">Reference proteome</keyword>
<dbReference type="PANTHER" id="PTHR12661">
    <property type="entry name" value="PETER PAN-RELATED"/>
    <property type="match status" value="1"/>
</dbReference>
<accession>A0A0M3JQX2</accession>
<evidence type="ECO:0000313" key="4">
    <source>
        <dbReference type="EMBL" id="VDK41789.1"/>
    </source>
</evidence>
<dbReference type="Proteomes" id="UP000267096">
    <property type="component" value="Unassembled WGS sequence"/>
</dbReference>
<evidence type="ECO:0000256" key="2">
    <source>
        <dbReference type="SAM" id="MobiDB-lite"/>
    </source>
</evidence>
<dbReference type="PROSITE" id="PS50833">
    <property type="entry name" value="BRIX"/>
    <property type="match status" value="1"/>
</dbReference>
<evidence type="ECO:0000313" key="6">
    <source>
        <dbReference type="WBParaSite" id="ASIM_0001008901-mRNA-1"/>
    </source>
</evidence>
<evidence type="ECO:0000313" key="5">
    <source>
        <dbReference type="Proteomes" id="UP000267096"/>
    </source>
</evidence>
<dbReference type="AlphaFoldDB" id="A0A0M3JQX2"/>
<proteinExistence type="predicted"/>
<dbReference type="GO" id="GO:0006364">
    <property type="term" value="P:rRNA processing"/>
    <property type="evidence" value="ECO:0007669"/>
    <property type="project" value="InterPro"/>
</dbReference>
<dbReference type="GO" id="GO:0019843">
    <property type="term" value="F:rRNA binding"/>
    <property type="evidence" value="ECO:0007669"/>
    <property type="project" value="InterPro"/>
</dbReference>
<feature type="coiled-coil region" evidence="1">
    <location>
        <begin position="327"/>
        <end position="383"/>
    </location>
</feature>
<reference evidence="6" key="1">
    <citation type="submission" date="2017-02" db="UniProtKB">
        <authorList>
            <consortium name="WormBaseParasite"/>
        </authorList>
    </citation>
    <scope>IDENTIFICATION</scope>
</reference>
<dbReference type="SMART" id="SM00879">
    <property type="entry name" value="Brix"/>
    <property type="match status" value="1"/>
</dbReference>
<feature type="region of interest" description="Disordered" evidence="2">
    <location>
        <begin position="384"/>
        <end position="449"/>
    </location>
</feature>
<reference evidence="4 5" key="2">
    <citation type="submission" date="2018-11" db="EMBL/GenBank/DDBJ databases">
        <authorList>
            <consortium name="Pathogen Informatics"/>
        </authorList>
    </citation>
    <scope>NUCLEOTIDE SEQUENCE [LARGE SCALE GENOMIC DNA]</scope>
</reference>
<dbReference type="GO" id="GO:0030687">
    <property type="term" value="C:preribosome, large subunit precursor"/>
    <property type="evidence" value="ECO:0007669"/>
    <property type="project" value="TreeGrafter"/>
</dbReference>
<keyword evidence="1" id="KW-0175">Coiled coil</keyword>
<dbReference type="OrthoDB" id="10261452at2759"/>
<dbReference type="GO" id="GO:0000027">
    <property type="term" value="P:ribosomal large subunit assembly"/>
    <property type="evidence" value="ECO:0007669"/>
    <property type="project" value="TreeGrafter"/>
</dbReference>
<dbReference type="PANTHER" id="PTHR12661:SF5">
    <property type="entry name" value="SUPPRESSOR OF SWI4 1 HOMOLOG"/>
    <property type="match status" value="1"/>
</dbReference>
<feature type="domain" description="Brix" evidence="3">
    <location>
        <begin position="52"/>
        <end position="311"/>
    </location>
</feature>
<dbReference type="WBParaSite" id="ASIM_0001008901-mRNA-1">
    <property type="protein sequence ID" value="ASIM_0001008901-mRNA-1"/>
    <property type="gene ID" value="ASIM_0001008901"/>
</dbReference>
<dbReference type="EMBL" id="UYRR01030972">
    <property type="protein sequence ID" value="VDK41789.1"/>
    <property type="molecule type" value="Genomic_DNA"/>
</dbReference>
<evidence type="ECO:0000256" key="1">
    <source>
        <dbReference type="SAM" id="Coils"/>
    </source>
</evidence>
<protein>
    <submittedName>
        <fullName evidence="6">Protein Peter pan (inferred by orthology to a D. melanogaster protein)</fullName>
    </submittedName>
</protein>
<organism evidence="6">
    <name type="scientific">Anisakis simplex</name>
    <name type="common">Herring worm</name>
    <dbReference type="NCBI Taxonomy" id="6269"/>
    <lineage>
        <taxon>Eukaryota</taxon>
        <taxon>Metazoa</taxon>
        <taxon>Ecdysozoa</taxon>
        <taxon>Nematoda</taxon>
        <taxon>Chromadorea</taxon>
        <taxon>Rhabditida</taxon>
        <taxon>Spirurina</taxon>
        <taxon>Ascaridomorpha</taxon>
        <taxon>Ascaridoidea</taxon>
        <taxon>Anisakidae</taxon>
        <taxon>Anisakis</taxon>
        <taxon>Anisakis simplex complex</taxon>
    </lineage>
</organism>
<evidence type="ECO:0000259" key="3">
    <source>
        <dbReference type="PROSITE" id="PS50833"/>
    </source>
</evidence>